<evidence type="ECO:0000313" key="2">
    <source>
        <dbReference type="Proteomes" id="UP000249464"/>
    </source>
</evidence>
<organism evidence="1 2">
    <name type="scientific">Microbotryum silenes-dioicae</name>
    <dbReference type="NCBI Taxonomy" id="796604"/>
    <lineage>
        <taxon>Eukaryota</taxon>
        <taxon>Fungi</taxon>
        <taxon>Dikarya</taxon>
        <taxon>Basidiomycota</taxon>
        <taxon>Pucciniomycotina</taxon>
        <taxon>Microbotryomycetes</taxon>
        <taxon>Microbotryales</taxon>
        <taxon>Microbotryaceae</taxon>
        <taxon>Microbotryum</taxon>
    </lineage>
</organism>
<dbReference type="Proteomes" id="UP000249464">
    <property type="component" value="Unassembled WGS sequence"/>
</dbReference>
<sequence length="99" mass="11346">MIRPLHLNPFRKPIQIRLLDALEPGFVLAHSRELIPRTPDDQGRSFMFLDRLEQGLGVLRGFEERKKGEDRTRVRNEDRAGTEGETLRDLCKRGCGGSC</sequence>
<proteinExistence type="predicted"/>
<dbReference type="AlphaFoldDB" id="A0A2X0PBE3"/>
<gene>
    <name evidence="1" type="primary">BQ5605_C004g02986</name>
    <name evidence="1" type="ORF">BQ5605_C004G02986</name>
</gene>
<dbReference type="EMBL" id="FQNC01000046">
    <property type="protein sequence ID" value="SGY69282.1"/>
    <property type="molecule type" value="Genomic_DNA"/>
</dbReference>
<reference evidence="1 2" key="1">
    <citation type="submission" date="2016-11" db="EMBL/GenBank/DDBJ databases">
        <authorList>
            <person name="Jaros S."/>
            <person name="Januszkiewicz K."/>
            <person name="Wedrychowicz H."/>
        </authorList>
    </citation>
    <scope>NUCLEOTIDE SEQUENCE [LARGE SCALE GENOMIC DNA]</scope>
</reference>
<keyword evidence="2" id="KW-1185">Reference proteome</keyword>
<protein>
    <submittedName>
        <fullName evidence="1">BQ5605_C004g02986 protein</fullName>
    </submittedName>
</protein>
<accession>A0A2X0PBE3</accession>
<name>A0A2X0PBE3_9BASI</name>
<evidence type="ECO:0000313" key="1">
    <source>
        <dbReference type="EMBL" id="SGY69282.1"/>
    </source>
</evidence>